<keyword evidence="1" id="KW-0245">EGF-like domain</keyword>
<feature type="region of interest" description="Disordered" evidence="2">
    <location>
        <begin position="499"/>
        <end position="552"/>
    </location>
</feature>
<feature type="compositionally biased region" description="Polar residues" evidence="2">
    <location>
        <begin position="183"/>
        <end position="194"/>
    </location>
</feature>
<feature type="region of interest" description="Disordered" evidence="2">
    <location>
        <begin position="1238"/>
        <end position="1262"/>
    </location>
</feature>
<dbReference type="Ensembl" id="ENSLLET00000031175.1">
    <property type="protein sequence ID" value="ENSLLEP00000030015.1"/>
    <property type="gene ID" value="ENSLLEG00000018961.1"/>
</dbReference>
<name>A0A8C5PYD8_9ANUR</name>
<evidence type="ECO:0000259" key="5">
    <source>
        <dbReference type="PROSITE" id="PS50026"/>
    </source>
</evidence>
<feature type="region of interest" description="Disordered" evidence="2">
    <location>
        <begin position="1046"/>
        <end position="1113"/>
    </location>
</feature>
<feature type="compositionally biased region" description="Polar residues" evidence="2">
    <location>
        <begin position="510"/>
        <end position="519"/>
    </location>
</feature>
<feature type="compositionally biased region" description="Basic and acidic residues" evidence="2">
    <location>
        <begin position="815"/>
        <end position="825"/>
    </location>
</feature>
<feature type="region of interest" description="Disordered" evidence="2">
    <location>
        <begin position="962"/>
        <end position="1017"/>
    </location>
</feature>
<dbReference type="CDD" id="cd00054">
    <property type="entry name" value="EGF_CA"/>
    <property type="match status" value="1"/>
</dbReference>
<feature type="compositionally biased region" description="Polar residues" evidence="2">
    <location>
        <begin position="1067"/>
        <end position="1095"/>
    </location>
</feature>
<evidence type="ECO:0000256" key="4">
    <source>
        <dbReference type="SAM" id="SignalP"/>
    </source>
</evidence>
<evidence type="ECO:0000256" key="2">
    <source>
        <dbReference type="SAM" id="MobiDB-lite"/>
    </source>
</evidence>
<feature type="signal peptide" evidence="4">
    <location>
        <begin position="1"/>
        <end position="16"/>
    </location>
</feature>
<feature type="compositionally biased region" description="Polar residues" evidence="2">
    <location>
        <begin position="866"/>
        <end position="880"/>
    </location>
</feature>
<feature type="region of interest" description="Disordered" evidence="2">
    <location>
        <begin position="92"/>
        <end position="118"/>
    </location>
</feature>
<sequence length="1666" mass="185152">MIRFLLLLLILHGAELLSNYTDEMENFMKAALETMDTEVRTPQIPTQDLTSTHPRWMNQTTATLLPPSTEEKVQKSSLLKGSFTTPANIQALQGERKKNSTNQLQQRSPGLSPNVANAHPTKVPIILSTEHVREPALRISKNRKTPTPPLKAKNVKSSTGESLVVTEGQNREELQEEHAPKQDQGSNTSFPSTNFATDVHSDEYGKMSVSKVAKIGHVDHVSGIRSRKLKHLTPGMEPASEVMRPLFTHLLANSTSQSLKAALKQDSSSVSSRLHPVAGIMSNSTSEKLIREQEAILRKGNSLLTPEHPISGETPLSNFAERMQGIFGVSQSKPQTEDVSTTSQKTRYNDISSKRTFVKVDVPETERNRLALTENGSKMATANPDLLHLDQSQLKTEDQSKLTTRNQSLPTIQVKLGEELQTNMRTARPVNGSHRQIHRETQIYEQADQVPEPKVQIQEGSFAERGVNAESDSSQADWAWPNNSTQLNTAARIQTQFPRVTRPQSEPKPQIQTTVNPTAQHLRRPAERGAKPQPKANVTVSMQRPRTHNAQSMETPADQILELPITQTEPMSENQTVHRTYVGSNPVGKVNQTTTTEKVIEVNEEQQYTEQVRSAQEMETITVLVTTRTQTEQLSHRSQNTQKKPDLTSQVQLDVTEDMQTMVALTTTIHPARTPKNQQAATTATPGLTMNHRSWSQSQTSLNQTEKLRGDFSTEIPSQTTSRLRSPIHPIEGTRTQSRPSTNYRSTTYDLDVKSLTNRSTYMTTDVPFRENTSTSFVKTQDELFTVSQSQEDTQNNSSQATGTIVDSISNTTQNDKDKTKKTDLHIANPSKNATEKQPDITTQTQRGMDSQTPHGQVARTRPDLHTQTQPNLTGNTQTDFMTVSNDRADHTQTGLTNQTQHTKTTTDSASQTNLDFVTNGKTDLVKVSKHELSTNITPEQSTQNQLNKDSKSVPVLITQTRPDLSTQSHPDLVTQTQPDLSTQSHPDLVTQTQPDLSTQSHPDLVTQSKPDLVTSNSTDFTHLSTESADMNISTEPHTNTKLGFQTQTWLPPSTQTKPARQRHVESTTQTQSELNEELQSQPTTHSYSDANTKTQSEHTRTTQPHVSPKSHPLTTLIWPVTKIEINKTEVLHPIPSQNIETAATVFITQTLVTDDGGDSHVSSSASPVTGQHFQEPNVSGREWHVVSDSPSLPVTQGSGESPSWITKTTSIPKSRTLGTEEPFTVNTTTEGLMARKPEPRLSSESPNTMKSRLSPRLSSNTFTPQTISEVMSVHPGRERIFIVDEQLPVFKVQTINVTYRMNLEGTAPGPCEHPETCQPLLQQEVTSFYKSVPGFEGVELSNFTWDGTLLGYRVQLGVHVGSSMSETQELVLSDPRWLFESSQDTEDSLSSEVHSISLTEKHADPCTDWFSCPDGFQCVPVRKLGARCQSPCHDLFCHNHGICIHHKGKDPECQCPIGSDFWYMGQTCDYRMTHHRLAAIACAVVFSIIICAAAAVFILVRRFQTQILQQKVAQTQSSYRRFSRFDDVPTHFWCPSQTWLTASASLNSLDNPAFSSSEEVFPLQALGSCMCGCQDGAPSCAQSNPPPPTRVMPRLQTSCSSVNDIMIDSGKASDVSVSSWPMEPIHWTPFPILHQLSLQSPFHARRPHSYFEGMELVNTERSWTA</sequence>
<feature type="transmembrane region" description="Helical" evidence="3">
    <location>
        <begin position="1478"/>
        <end position="1501"/>
    </location>
</feature>
<reference evidence="6" key="2">
    <citation type="submission" date="2025-09" db="UniProtKB">
        <authorList>
            <consortium name="Ensembl"/>
        </authorList>
    </citation>
    <scope>IDENTIFICATION</scope>
</reference>
<feature type="compositionally biased region" description="Polar residues" evidence="2">
    <location>
        <begin position="1243"/>
        <end position="1262"/>
    </location>
</feature>
<feature type="compositionally biased region" description="Polar residues" evidence="2">
    <location>
        <begin position="734"/>
        <end position="745"/>
    </location>
</feature>
<dbReference type="GeneTree" id="ENSGT00960000187431"/>
<feature type="region of interest" description="Disordered" evidence="2">
    <location>
        <begin position="716"/>
        <end position="745"/>
    </location>
</feature>
<feature type="compositionally biased region" description="Polar residues" evidence="2">
    <location>
        <begin position="840"/>
        <end position="855"/>
    </location>
</feature>
<keyword evidence="3" id="KW-0472">Membrane</keyword>
<dbReference type="InterPro" id="IPR000742">
    <property type="entry name" value="EGF"/>
</dbReference>
<proteinExistence type="predicted"/>
<organism evidence="6 7">
    <name type="scientific">Leptobrachium leishanense</name>
    <name type="common">Leishan spiny toad</name>
    <dbReference type="NCBI Taxonomy" id="445787"/>
    <lineage>
        <taxon>Eukaryota</taxon>
        <taxon>Metazoa</taxon>
        <taxon>Chordata</taxon>
        <taxon>Craniata</taxon>
        <taxon>Vertebrata</taxon>
        <taxon>Euteleostomi</taxon>
        <taxon>Amphibia</taxon>
        <taxon>Batrachia</taxon>
        <taxon>Anura</taxon>
        <taxon>Pelobatoidea</taxon>
        <taxon>Megophryidae</taxon>
        <taxon>Leptobrachium</taxon>
    </lineage>
</organism>
<feature type="compositionally biased region" description="Polar residues" evidence="2">
    <location>
        <begin position="1046"/>
        <end position="1059"/>
    </location>
</feature>
<reference evidence="6" key="1">
    <citation type="submission" date="2025-08" db="UniProtKB">
        <authorList>
            <consortium name="Ensembl"/>
        </authorList>
    </citation>
    <scope>IDENTIFICATION</scope>
</reference>
<feature type="region of interest" description="Disordered" evidence="2">
    <location>
        <begin position="134"/>
        <end position="194"/>
    </location>
</feature>
<protein>
    <recommendedName>
        <fullName evidence="5">EGF-like domain-containing protein</fullName>
    </recommendedName>
</protein>
<dbReference type="Proteomes" id="UP000694569">
    <property type="component" value="Unplaced"/>
</dbReference>
<comment type="caution">
    <text evidence="1">Lacks conserved residue(s) required for the propagation of feature annotation.</text>
</comment>
<keyword evidence="3" id="KW-0812">Transmembrane</keyword>
<dbReference type="PROSITE" id="PS50026">
    <property type="entry name" value="EGF_3"/>
    <property type="match status" value="1"/>
</dbReference>
<keyword evidence="7" id="KW-1185">Reference proteome</keyword>
<feature type="region of interest" description="Disordered" evidence="2">
    <location>
        <begin position="788"/>
        <end position="880"/>
    </location>
</feature>
<evidence type="ECO:0000313" key="6">
    <source>
        <dbReference type="Ensembl" id="ENSLLEP00000030015.1"/>
    </source>
</evidence>
<evidence type="ECO:0000313" key="7">
    <source>
        <dbReference type="Proteomes" id="UP000694569"/>
    </source>
</evidence>
<feature type="compositionally biased region" description="Polar residues" evidence="2">
    <location>
        <begin position="788"/>
        <end position="810"/>
    </location>
</feature>
<feature type="compositionally biased region" description="Polar residues" evidence="2">
    <location>
        <begin position="100"/>
        <end position="115"/>
    </location>
</feature>
<keyword evidence="4" id="KW-0732">Signal</keyword>
<evidence type="ECO:0000256" key="1">
    <source>
        <dbReference type="PROSITE-ProRule" id="PRU00076"/>
    </source>
</evidence>
<feature type="chain" id="PRO_5034894608" description="EGF-like domain-containing protein" evidence="4">
    <location>
        <begin position="17"/>
        <end position="1666"/>
    </location>
</feature>
<evidence type="ECO:0000256" key="3">
    <source>
        <dbReference type="SAM" id="Phobius"/>
    </source>
</evidence>
<accession>A0A8C5PYD8</accession>
<feature type="domain" description="EGF-like" evidence="5">
    <location>
        <begin position="1430"/>
        <end position="1470"/>
    </location>
</feature>
<dbReference type="OrthoDB" id="10055523at2759"/>
<feature type="compositionally biased region" description="Basic and acidic residues" evidence="2">
    <location>
        <begin position="169"/>
        <end position="181"/>
    </location>
</feature>
<keyword evidence="3" id="KW-1133">Transmembrane helix</keyword>
<feature type="compositionally biased region" description="Polar residues" evidence="2">
    <location>
        <begin position="536"/>
        <end position="552"/>
    </location>
</feature>